<proteinExistence type="predicted"/>
<dbReference type="Gene3D" id="1.20.1070.10">
    <property type="entry name" value="Rhodopsin 7-helix transmembrane proteins"/>
    <property type="match status" value="1"/>
</dbReference>
<dbReference type="PANTHER" id="PTHR23112:SF37">
    <property type="entry name" value="G PROTEIN-COUPLED RECEPTOR GPR1"/>
    <property type="match status" value="1"/>
</dbReference>
<feature type="transmembrane region" description="Helical" evidence="6">
    <location>
        <begin position="303"/>
        <end position="323"/>
    </location>
</feature>
<dbReference type="OrthoDB" id="100006at2759"/>
<evidence type="ECO:0000256" key="5">
    <source>
        <dbReference type="SAM" id="MobiDB-lite"/>
    </source>
</evidence>
<sequence>MPPLSAEKLKEYSVYQGNTLGCTEEQFGKEASEIHCLTRRQSVGLTIVAESGFISCFAVLYVVWIILRNALAHRRRARSTKTRSEWRLVREPMEVFMLSLFAADFLQGLGAILDIKWVSTGNVAVGSFCTAQGLPLSPLYTHNPRTEQNTGVIQQLGECGVAMSTLLIAVHTFLMIRLNRTHARPSILGMVVSVGAVALTWIYIVVIIGVGFGVYKGRYYMEPVPYWCWIGDSTKSNKSFRMAGEYVWFWIALGTSFLLYPILTLWSRGNINFSDHSIWRMSFLSRRNNTEDISGRPKPWVMLAYPIVYSISVLPLSIVRWINFSDKDALGNSDAAVTMVVECIYRLSGFVNVILLLSTRPNSGLFGRYDDERTPVPMLHSGSNDSLDSHSPKANGVPLENVNGRTRVRAPSFGGDADSAVSP</sequence>
<dbReference type="GO" id="GO:0007189">
    <property type="term" value="P:adenylate cyclase-activating G protein-coupled receptor signaling pathway"/>
    <property type="evidence" value="ECO:0007669"/>
    <property type="project" value="TreeGrafter"/>
</dbReference>
<keyword evidence="8" id="KW-1185">Reference proteome</keyword>
<dbReference type="GO" id="GO:0004930">
    <property type="term" value="F:G protein-coupled receptor activity"/>
    <property type="evidence" value="ECO:0007669"/>
    <property type="project" value="TreeGrafter"/>
</dbReference>
<reference evidence="7 8" key="1">
    <citation type="journal article" date="2015" name="Fungal Genet. Biol.">
        <title>Evolution of novel wood decay mechanisms in Agaricales revealed by the genome sequences of Fistulina hepatica and Cylindrobasidium torrendii.</title>
        <authorList>
            <person name="Floudas D."/>
            <person name="Held B.W."/>
            <person name="Riley R."/>
            <person name="Nagy L.G."/>
            <person name="Koehler G."/>
            <person name="Ransdell A.S."/>
            <person name="Younus H."/>
            <person name="Chow J."/>
            <person name="Chiniquy J."/>
            <person name="Lipzen A."/>
            <person name="Tritt A."/>
            <person name="Sun H."/>
            <person name="Haridas S."/>
            <person name="LaButti K."/>
            <person name="Ohm R.A."/>
            <person name="Kues U."/>
            <person name="Blanchette R.A."/>
            <person name="Grigoriev I.V."/>
            <person name="Minto R.E."/>
            <person name="Hibbett D.S."/>
        </authorList>
    </citation>
    <scope>NUCLEOTIDE SEQUENCE [LARGE SCALE GENOMIC DNA]</scope>
    <source>
        <strain evidence="7 8">FP15055 ss-10</strain>
    </source>
</reference>
<comment type="subcellular location">
    <subcellularLocation>
        <location evidence="1">Membrane</location>
        <topology evidence="1">Multi-pass membrane protein</topology>
    </subcellularLocation>
</comment>
<evidence type="ECO:0000256" key="6">
    <source>
        <dbReference type="SAM" id="Phobius"/>
    </source>
</evidence>
<feature type="transmembrane region" description="Helical" evidence="6">
    <location>
        <begin position="152"/>
        <end position="176"/>
    </location>
</feature>
<evidence type="ECO:0000313" key="7">
    <source>
        <dbReference type="EMBL" id="KIY72530.1"/>
    </source>
</evidence>
<dbReference type="PANTHER" id="PTHR23112">
    <property type="entry name" value="G PROTEIN-COUPLED RECEPTOR 157-RELATED"/>
    <property type="match status" value="1"/>
</dbReference>
<feature type="transmembrane region" description="Helical" evidence="6">
    <location>
        <begin position="52"/>
        <end position="71"/>
    </location>
</feature>
<gene>
    <name evidence="7" type="ORF">CYLTODRAFT_388656</name>
</gene>
<name>A0A0D7BQL4_9AGAR</name>
<evidence type="ECO:0008006" key="9">
    <source>
        <dbReference type="Google" id="ProtNLM"/>
    </source>
</evidence>
<dbReference type="STRING" id="1314674.A0A0D7BQL4"/>
<dbReference type="GO" id="GO:0005886">
    <property type="term" value="C:plasma membrane"/>
    <property type="evidence" value="ECO:0007669"/>
    <property type="project" value="TreeGrafter"/>
</dbReference>
<keyword evidence="2 6" id="KW-0812">Transmembrane</keyword>
<dbReference type="Proteomes" id="UP000054007">
    <property type="component" value="Unassembled WGS sequence"/>
</dbReference>
<evidence type="ECO:0000256" key="2">
    <source>
        <dbReference type="ARBA" id="ARBA00022692"/>
    </source>
</evidence>
<evidence type="ECO:0000313" key="8">
    <source>
        <dbReference type="Proteomes" id="UP000054007"/>
    </source>
</evidence>
<evidence type="ECO:0000256" key="4">
    <source>
        <dbReference type="ARBA" id="ARBA00023136"/>
    </source>
</evidence>
<evidence type="ECO:0000256" key="1">
    <source>
        <dbReference type="ARBA" id="ARBA00004141"/>
    </source>
</evidence>
<dbReference type="CDD" id="cd00637">
    <property type="entry name" value="7tm_classA_rhodopsin-like"/>
    <property type="match status" value="1"/>
</dbReference>
<feature type="region of interest" description="Disordered" evidence="5">
    <location>
        <begin position="377"/>
        <end position="423"/>
    </location>
</feature>
<protein>
    <recommendedName>
        <fullName evidence="9">Glucose receptor Git3 N-terminal domain-containing protein</fullName>
    </recommendedName>
</protein>
<dbReference type="AlphaFoldDB" id="A0A0D7BQL4"/>
<feature type="transmembrane region" description="Helical" evidence="6">
    <location>
        <begin position="188"/>
        <end position="215"/>
    </location>
</feature>
<keyword evidence="3 6" id="KW-1133">Transmembrane helix</keyword>
<organism evidence="7 8">
    <name type="scientific">Cylindrobasidium torrendii FP15055 ss-10</name>
    <dbReference type="NCBI Taxonomy" id="1314674"/>
    <lineage>
        <taxon>Eukaryota</taxon>
        <taxon>Fungi</taxon>
        <taxon>Dikarya</taxon>
        <taxon>Basidiomycota</taxon>
        <taxon>Agaricomycotina</taxon>
        <taxon>Agaricomycetes</taxon>
        <taxon>Agaricomycetidae</taxon>
        <taxon>Agaricales</taxon>
        <taxon>Marasmiineae</taxon>
        <taxon>Physalacriaceae</taxon>
        <taxon>Cylindrobasidium</taxon>
    </lineage>
</organism>
<keyword evidence="4 6" id="KW-0472">Membrane</keyword>
<dbReference type="EMBL" id="KN880443">
    <property type="protein sequence ID" value="KIY72530.1"/>
    <property type="molecule type" value="Genomic_DNA"/>
</dbReference>
<feature type="transmembrane region" description="Helical" evidence="6">
    <location>
        <begin position="247"/>
        <end position="266"/>
    </location>
</feature>
<accession>A0A0D7BQL4</accession>
<evidence type="ECO:0000256" key="3">
    <source>
        <dbReference type="ARBA" id="ARBA00022989"/>
    </source>
</evidence>